<dbReference type="AlphaFoldDB" id="A0A5D4T0Q0"/>
<dbReference type="RefSeq" id="WP_148988786.1">
    <property type="nucleotide sequence ID" value="NZ_VTEV01000005.1"/>
</dbReference>
<dbReference type="Proteomes" id="UP000322524">
    <property type="component" value="Unassembled WGS sequence"/>
</dbReference>
<proteinExistence type="predicted"/>
<dbReference type="OrthoDB" id="583592at2"/>
<accession>A0A5D4T0Q0</accession>
<keyword evidence="1" id="KW-0540">Nuclease</keyword>
<comment type="caution">
    <text evidence="1">The sequence shown here is derived from an EMBL/GenBank/DDBJ whole genome shotgun (WGS) entry which is preliminary data.</text>
</comment>
<dbReference type="InterPro" id="IPR036691">
    <property type="entry name" value="Endo/exonu/phosph_ase_sf"/>
</dbReference>
<keyword evidence="1" id="KW-0269">Exonuclease</keyword>
<dbReference type="EMBL" id="VTEV01000005">
    <property type="protein sequence ID" value="TYS67676.1"/>
    <property type="molecule type" value="Genomic_DNA"/>
</dbReference>
<protein>
    <submittedName>
        <fullName evidence="1">Endonuclease/exonuclease/phosphatase family protein</fullName>
    </submittedName>
</protein>
<evidence type="ECO:0000313" key="1">
    <source>
        <dbReference type="EMBL" id="TYS67676.1"/>
    </source>
</evidence>
<dbReference type="Gene3D" id="3.60.10.10">
    <property type="entry name" value="Endonuclease/exonuclease/phosphatase"/>
    <property type="match status" value="1"/>
</dbReference>
<keyword evidence="1" id="KW-0378">Hydrolase</keyword>
<dbReference type="SUPFAM" id="SSF56219">
    <property type="entry name" value="DNase I-like"/>
    <property type="match status" value="1"/>
</dbReference>
<evidence type="ECO:0000313" key="2">
    <source>
        <dbReference type="Proteomes" id="UP000322524"/>
    </source>
</evidence>
<keyword evidence="1" id="KW-0255">Endonuclease</keyword>
<name>A0A5D4T0Q0_9BACI</name>
<reference evidence="1 2" key="1">
    <citation type="submission" date="2019-08" db="EMBL/GenBank/DDBJ databases">
        <title>Bacillus genomes from the desert of Cuatro Cienegas, Coahuila.</title>
        <authorList>
            <person name="Olmedo-Alvarez G."/>
        </authorList>
    </citation>
    <scope>NUCLEOTIDE SEQUENCE [LARGE SCALE GENOMIC DNA]</scope>
    <source>
        <strain evidence="1 2">CH28_1T</strain>
    </source>
</reference>
<organism evidence="1 2">
    <name type="scientific">Sutcliffiella horikoshii</name>
    <dbReference type="NCBI Taxonomy" id="79883"/>
    <lineage>
        <taxon>Bacteria</taxon>
        <taxon>Bacillati</taxon>
        <taxon>Bacillota</taxon>
        <taxon>Bacilli</taxon>
        <taxon>Bacillales</taxon>
        <taxon>Bacillaceae</taxon>
        <taxon>Sutcliffiella</taxon>
    </lineage>
</organism>
<dbReference type="GO" id="GO:0004527">
    <property type="term" value="F:exonuclease activity"/>
    <property type="evidence" value="ECO:0007669"/>
    <property type="project" value="UniProtKB-KW"/>
</dbReference>
<sequence length="235" mass="27961">MKILTWNCTMRFRDKIDHVLTMKADILIIPECESREKWKGKDSEKGINQFIWFGDNPNKGLGVLSMSDSFQIKLHPSYNHAFRYIVPLEVSGQENFILLAVWAQLAKTKYESYIGQIFHAINYYKELLKKPCFMVGDWNSNKVFDHIKRVGNHTAVVDLLQAAEIESGYHYYFNEEHGMETMPTHYYWRKQERPFHLDYIFTSRNYLDRLKHFEVGSFEEWIKLSDHMPVMAEFV</sequence>
<dbReference type="GO" id="GO:0004519">
    <property type="term" value="F:endonuclease activity"/>
    <property type="evidence" value="ECO:0007669"/>
    <property type="project" value="UniProtKB-KW"/>
</dbReference>
<gene>
    <name evidence="1" type="ORF">FZC76_13985</name>
</gene>